<proteinExistence type="predicted"/>
<dbReference type="EMBL" id="BJNN01000102">
    <property type="protein sequence ID" value="GEC64075.1"/>
    <property type="molecule type" value="Genomic_DNA"/>
</dbReference>
<feature type="region of interest" description="Disordered" evidence="1">
    <location>
        <begin position="1"/>
        <end position="20"/>
    </location>
</feature>
<evidence type="ECO:0000313" key="3">
    <source>
        <dbReference type="Proteomes" id="UP000319478"/>
    </source>
</evidence>
<evidence type="ECO:0000256" key="1">
    <source>
        <dbReference type="SAM" id="MobiDB-lite"/>
    </source>
</evidence>
<feature type="compositionally biased region" description="Low complexity" evidence="1">
    <location>
        <begin position="1"/>
        <end position="13"/>
    </location>
</feature>
<accession>A0ABQ0SFH5</accession>
<organism evidence="2 3">
    <name type="scientific">Novacetimonas hansenii</name>
    <name type="common">Komagataeibacter hansenii</name>
    <dbReference type="NCBI Taxonomy" id="436"/>
    <lineage>
        <taxon>Bacteria</taxon>
        <taxon>Pseudomonadati</taxon>
        <taxon>Pseudomonadota</taxon>
        <taxon>Alphaproteobacteria</taxon>
        <taxon>Acetobacterales</taxon>
        <taxon>Acetobacteraceae</taxon>
        <taxon>Novacetimonas</taxon>
    </lineage>
</organism>
<protein>
    <submittedName>
        <fullName evidence="2">Uncharacterized protein</fullName>
    </submittedName>
</protein>
<dbReference type="Proteomes" id="UP000319478">
    <property type="component" value="Unassembled WGS sequence"/>
</dbReference>
<comment type="caution">
    <text evidence="2">The sequence shown here is derived from an EMBL/GenBank/DDBJ whole genome shotgun (WGS) entry which is preliminary data.</text>
</comment>
<reference evidence="2 3" key="1">
    <citation type="submission" date="2019-06" db="EMBL/GenBank/DDBJ databases">
        <title>Whole genome shotgun sequence of Komagataeibacter hansenii NBRC 14820.</title>
        <authorList>
            <person name="Hosoyama A."/>
            <person name="Uohara A."/>
            <person name="Ohji S."/>
            <person name="Ichikawa N."/>
        </authorList>
    </citation>
    <scope>NUCLEOTIDE SEQUENCE [LARGE SCALE GENOMIC DNA]</scope>
    <source>
        <strain evidence="2 3">NBRC 14820</strain>
    </source>
</reference>
<sequence length="63" mass="6652">MAASIAPAATARPTRPRCPPTWTDAWDEGACKGDVPRQGAYVRGGAVGKGRKSITYPVDPVRI</sequence>
<gene>
    <name evidence="2" type="ORF">GHA01_19240</name>
</gene>
<keyword evidence="3" id="KW-1185">Reference proteome</keyword>
<name>A0ABQ0SFH5_NOVHA</name>
<evidence type="ECO:0000313" key="2">
    <source>
        <dbReference type="EMBL" id="GEC64075.1"/>
    </source>
</evidence>